<evidence type="ECO:0000313" key="1">
    <source>
        <dbReference type="EnsemblMetazoa" id="GPAI033650-PA"/>
    </source>
</evidence>
<keyword evidence="2" id="KW-1185">Reference proteome</keyword>
<reference evidence="2" key="1">
    <citation type="submission" date="2014-03" db="EMBL/GenBank/DDBJ databases">
        <authorList>
            <person name="Aksoy S."/>
            <person name="Warren W."/>
            <person name="Wilson R.K."/>
        </authorList>
    </citation>
    <scope>NUCLEOTIDE SEQUENCE [LARGE SCALE GENOMIC DNA]</scope>
    <source>
        <strain evidence="2">IAEA</strain>
    </source>
</reference>
<sequence length="105" mass="11778">MSIVDFRGTFMLMEFTRTELTKLVLRGDVNLDQNLRLSISRIVGSTPLDGGNMLSELRNFVNEALGFLIDISRCKKLTRPSLLNGTQSVMDDIFVTRHILGQSTS</sequence>
<reference evidence="1" key="2">
    <citation type="submission" date="2020-05" db="UniProtKB">
        <authorList>
            <consortium name="EnsemblMetazoa"/>
        </authorList>
    </citation>
    <scope>IDENTIFICATION</scope>
    <source>
        <strain evidence="1">IAEA</strain>
    </source>
</reference>
<proteinExistence type="predicted"/>
<accession>A0A1B0A3V3</accession>
<name>A0A1B0A3V3_GLOPL</name>
<dbReference type="Proteomes" id="UP000092445">
    <property type="component" value="Unassembled WGS sequence"/>
</dbReference>
<dbReference type="VEuPathDB" id="VectorBase:GPAI033650"/>
<organism evidence="1 2">
    <name type="scientific">Glossina pallidipes</name>
    <name type="common">Tsetse fly</name>
    <dbReference type="NCBI Taxonomy" id="7398"/>
    <lineage>
        <taxon>Eukaryota</taxon>
        <taxon>Metazoa</taxon>
        <taxon>Ecdysozoa</taxon>
        <taxon>Arthropoda</taxon>
        <taxon>Hexapoda</taxon>
        <taxon>Insecta</taxon>
        <taxon>Pterygota</taxon>
        <taxon>Neoptera</taxon>
        <taxon>Endopterygota</taxon>
        <taxon>Diptera</taxon>
        <taxon>Brachycera</taxon>
        <taxon>Muscomorpha</taxon>
        <taxon>Hippoboscoidea</taxon>
        <taxon>Glossinidae</taxon>
        <taxon>Glossina</taxon>
    </lineage>
</organism>
<dbReference type="AlphaFoldDB" id="A0A1B0A3V3"/>
<protein>
    <submittedName>
        <fullName evidence="1">Uncharacterized protein</fullName>
    </submittedName>
</protein>
<dbReference type="EnsemblMetazoa" id="GPAI033650-RA">
    <property type="protein sequence ID" value="GPAI033650-PA"/>
    <property type="gene ID" value="GPAI033650"/>
</dbReference>
<evidence type="ECO:0000313" key="2">
    <source>
        <dbReference type="Proteomes" id="UP000092445"/>
    </source>
</evidence>